<evidence type="ECO:0000256" key="2">
    <source>
        <dbReference type="ARBA" id="ARBA00022478"/>
    </source>
</evidence>
<dbReference type="Pfam" id="PF01896">
    <property type="entry name" value="DNA_primase_S"/>
    <property type="match status" value="1"/>
</dbReference>
<keyword evidence="4 9" id="KW-0808">Transferase</keyword>
<keyword evidence="8" id="KW-0804">Transcription</keyword>
<keyword evidence="2 9" id="KW-0240">DNA-directed RNA polymerase</keyword>
<protein>
    <recommendedName>
        <fullName evidence="9">DNA primase</fullName>
        <ecNumber evidence="9">2.7.7.-</ecNumber>
    </recommendedName>
</protein>
<comment type="similarity">
    <text evidence="1 9">Belongs to the eukaryotic-type primase small subunit family.</text>
</comment>
<keyword evidence="6 9" id="KW-0235">DNA replication</keyword>
<evidence type="ECO:0000256" key="8">
    <source>
        <dbReference type="ARBA" id="ARBA00023163"/>
    </source>
</evidence>
<keyword evidence="7" id="KW-0479">Metal-binding</keyword>
<dbReference type="CDD" id="cd04860">
    <property type="entry name" value="AE_Prim_S"/>
    <property type="match status" value="1"/>
</dbReference>
<dbReference type="SUPFAM" id="SSF56747">
    <property type="entry name" value="Prim-pol domain"/>
    <property type="match status" value="1"/>
</dbReference>
<keyword evidence="11" id="KW-1185">Reference proteome</keyword>
<dbReference type="EMBL" id="CAXLJM020000006">
    <property type="protein sequence ID" value="CAL8071466.1"/>
    <property type="molecule type" value="Genomic_DNA"/>
</dbReference>
<reference evidence="10 11" key="1">
    <citation type="submission" date="2024-08" db="EMBL/GenBank/DDBJ databases">
        <authorList>
            <person name="Cucini C."/>
            <person name="Frati F."/>
        </authorList>
    </citation>
    <scope>NUCLEOTIDE SEQUENCE [LARGE SCALE GENOMIC DNA]</scope>
</reference>
<sequence>MVVDFDSECLIDLLPLYYGRLFPGELMYRWLSYGNPEFFSHREFSFALAGDVYIRYQSFTSNEDFVAELKRRKPEKIDIGAVYNQKPKTRDTLIDFIPLQKEFVLDIDLTDYDDVRTCCQGAKVCEKCWKFIAVAVKIMDASLRDDFGFQHLMWVFSGRRGVHCWVCDQEAINLDSHARAAILEYLTVIRGGENQAKKVKIPNADKLHPFISRSVSIIDDVFDEICRDDQSMLEQGDKNFEMLPEEVKSAVKDSADRFNAVMNYINENKKEKKTVRTALYELKLQLCFPRLDVNVSKDLNHLLKSPFCVHPKTGKVCVPFDPKKAFEFDTDGVPSITQLMDEINAFDKQPSSEAKSEADQKETKVVVVDYKKTSLAPFMKVFEGFVKELEKQRIVKSAADNKTIPDKSNIRIDDF</sequence>
<evidence type="ECO:0000256" key="9">
    <source>
        <dbReference type="RuleBase" id="RU003514"/>
    </source>
</evidence>
<keyword evidence="3 9" id="KW-0639">Primosome</keyword>
<dbReference type="Proteomes" id="UP001642540">
    <property type="component" value="Unassembled WGS sequence"/>
</dbReference>
<evidence type="ECO:0000256" key="6">
    <source>
        <dbReference type="ARBA" id="ARBA00022705"/>
    </source>
</evidence>
<organism evidence="10 11">
    <name type="scientific">Orchesella dallaii</name>
    <dbReference type="NCBI Taxonomy" id="48710"/>
    <lineage>
        <taxon>Eukaryota</taxon>
        <taxon>Metazoa</taxon>
        <taxon>Ecdysozoa</taxon>
        <taxon>Arthropoda</taxon>
        <taxon>Hexapoda</taxon>
        <taxon>Collembola</taxon>
        <taxon>Entomobryomorpha</taxon>
        <taxon>Entomobryoidea</taxon>
        <taxon>Orchesellidae</taxon>
        <taxon>Orchesellinae</taxon>
        <taxon>Orchesella</taxon>
    </lineage>
</organism>
<evidence type="ECO:0000256" key="4">
    <source>
        <dbReference type="ARBA" id="ARBA00022679"/>
    </source>
</evidence>
<evidence type="ECO:0000256" key="3">
    <source>
        <dbReference type="ARBA" id="ARBA00022515"/>
    </source>
</evidence>
<evidence type="ECO:0000256" key="1">
    <source>
        <dbReference type="ARBA" id="ARBA00009762"/>
    </source>
</evidence>
<evidence type="ECO:0000313" key="11">
    <source>
        <dbReference type="Proteomes" id="UP001642540"/>
    </source>
</evidence>
<accession>A0ABP1PQP3</accession>
<dbReference type="PANTHER" id="PTHR10536">
    <property type="entry name" value="DNA PRIMASE SMALL SUBUNIT"/>
    <property type="match status" value="1"/>
</dbReference>
<proteinExistence type="inferred from homology"/>
<gene>
    <name evidence="10" type="ORF">ODALV1_LOCUS1727</name>
</gene>
<dbReference type="Gene3D" id="3.90.920.10">
    <property type="entry name" value="DNA primase, PRIM domain"/>
    <property type="match status" value="1"/>
</dbReference>
<keyword evidence="5" id="KW-0548">Nucleotidyltransferase</keyword>
<evidence type="ECO:0000313" key="10">
    <source>
        <dbReference type="EMBL" id="CAL8071466.1"/>
    </source>
</evidence>
<evidence type="ECO:0000256" key="7">
    <source>
        <dbReference type="ARBA" id="ARBA00022723"/>
    </source>
</evidence>
<name>A0ABP1PQP3_9HEXA</name>
<dbReference type="InterPro" id="IPR002755">
    <property type="entry name" value="DNA_primase_S"/>
</dbReference>
<comment type="caution">
    <text evidence="10">The sequence shown here is derived from an EMBL/GenBank/DDBJ whole genome shotgun (WGS) entry which is preliminary data.</text>
</comment>
<dbReference type="EC" id="2.7.7.-" evidence="9"/>
<dbReference type="InterPro" id="IPR014052">
    <property type="entry name" value="DNA_primase_ssu_euk/arc"/>
</dbReference>
<evidence type="ECO:0000256" key="5">
    <source>
        <dbReference type="ARBA" id="ARBA00022695"/>
    </source>
</evidence>
<dbReference type="NCBIfam" id="TIGR00335">
    <property type="entry name" value="primase_sml"/>
    <property type="match status" value="1"/>
</dbReference>